<dbReference type="InterPro" id="IPR050553">
    <property type="entry name" value="Thioredoxin_ResA/DsbE_sf"/>
</dbReference>
<feature type="signal peptide" evidence="5">
    <location>
        <begin position="1"/>
        <end position="18"/>
    </location>
</feature>
<dbReference type="GO" id="GO:0016209">
    <property type="term" value="F:antioxidant activity"/>
    <property type="evidence" value="ECO:0007669"/>
    <property type="project" value="InterPro"/>
</dbReference>
<evidence type="ECO:0000256" key="3">
    <source>
        <dbReference type="ARBA" id="ARBA00023157"/>
    </source>
</evidence>
<gene>
    <name evidence="7" type="ORF">IDJ76_07050</name>
</gene>
<proteinExistence type="predicted"/>
<dbReference type="PROSITE" id="PS51352">
    <property type="entry name" value="THIOREDOXIN_2"/>
    <property type="match status" value="1"/>
</dbReference>
<dbReference type="Pfam" id="PF00578">
    <property type="entry name" value="AhpC-TSA"/>
    <property type="match status" value="1"/>
</dbReference>
<dbReference type="PANTHER" id="PTHR42852:SF6">
    <property type="entry name" value="THIOL:DISULFIDE INTERCHANGE PROTEIN DSBE"/>
    <property type="match status" value="1"/>
</dbReference>
<evidence type="ECO:0000256" key="4">
    <source>
        <dbReference type="ARBA" id="ARBA00023284"/>
    </source>
</evidence>
<feature type="domain" description="Thioredoxin" evidence="6">
    <location>
        <begin position="248"/>
        <end position="392"/>
    </location>
</feature>
<comment type="caution">
    <text evidence="7">The sequence shown here is derived from an EMBL/GenBank/DDBJ whole genome shotgun (WGS) entry which is preliminary data.</text>
</comment>
<keyword evidence="5" id="KW-0732">Signal</keyword>
<dbReference type="Gene3D" id="3.40.30.10">
    <property type="entry name" value="Glutaredoxin"/>
    <property type="match status" value="1"/>
</dbReference>
<dbReference type="SUPFAM" id="SSF52833">
    <property type="entry name" value="Thioredoxin-like"/>
    <property type="match status" value="1"/>
</dbReference>
<dbReference type="Proteomes" id="UP000619078">
    <property type="component" value="Unassembled WGS sequence"/>
</dbReference>
<dbReference type="InterPro" id="IPR013766">
    <property type="entry name" value="Thioredoxin_domain"/>
</dbReference>
<name>A0A926S1I6_9SPHI</name>
<evidence type="ECO:0000313" key="7">
    <source>
        <dbReference type="EMBL" id="MBD1392847.1"/>
    </source>
</evidence>
<dbReference type="CDD" id="cd02966">
    <property type="entry name" value="TlpA_like_family"/>
    <property type="match status" value="1"/>
</dbReference>
<keyword evidence="3" id="KW-1015">Disulfide bond</keyword>
<evidence type="ECO:0000256" key="5">
    <source>
        <dbReference type="SAM" id="SignalP"/>
    </source>
</evidence>
<sequence length="392" mass="42586">MKKIFFCLIALLPALAFGQAAQPFTVKAKIGKLNAPAKAYLVYRLGANNVTDSAAIKDGEFIMTGLAMNPVSASLFIDYKGVGFPAYIAKNFPDGGPSKTADLLNFYIEKGTINITSPDSAAKAEVNGTPSNEDNKKLKAGLKTIMDKAQRLMAEAQSAKPEQQQSAAYQNSMQAKFKVIQAEQKAFLKTFITQNPNSYLSLLALTSVSGPAPDVAEVEPLYESLSASLKDTEQARQIKGAIDGLKLTAIGALAPDFTQNDVNGLPVKLSSFKGKYVLLDFWASWCGPCRQENPNVVRTYNKYKNKNFTILGVSLDRESGRSAWLAAIKNDGLTWTQVSDLKYWNNLAATVYGVQSIPQNFLIDPTGKIIAKGLRGDDLDNKLAELLGKYTN</sequence>
<dbReference type="InterPro" id="IPR036249">
    <property type="entry name" value="Thioredoxin-like_sf"/>
</dbReference>
<organism evidence="7 8">
    <name type="scientific">Mucilaginibacter glaciei</name>
    <dbReference type="NCBI Taxonomy" id="2772109"/>
    <lineage>
        <taxon>Bacteria</taxon>
        <taxon>Pseudomonadati</taxon>
        <taxon>Bacteroidota</taxon>
        <taxon>Sphingobacteriia</taxon>
        <taxon>Sphingobacteriales</taxon>
        <taxon>Sphingobacteriaceae</taxon>
        <taxon>Mucilaginibacter</taxon>
    </lineage>
</organism>
<dbReference type="PROSITE" id="PS00194">
    <property type="entry name" value="THIOREDOXIN_1"/>
    <property type="match status" value="1"/>
</dbReference>
<dbReference type="GO" id="GO:0030313">
    <property type="term" value="C:cell envelope"/>
    <property type="evidence" value="ECO:0007669"/>
    <property type="project" value="UniProtKB-SubCell"/>
</dbReference>
<dbReference type="InterPro" id="IPR017937">
    <property type="entry name" value="Thioredoxin_CS"/>
</dbReference>
<dbReference type="InterPro" id="IPR000866">
    <property type="entry name" value="AhpC/TSA"/>
</dbReference>
<evidence type="ECO:0000259" key="6">
    <source>
        <dbReference type="PROSITE" id="PS51352"/>
    </source>
</evidence>
<comment type="subcellular location">
    <subcellularLocation>
        <location evidence="1">Cell envelope</location>
    </subcellularLocation>
</comment>
<accession>A0A926S1I6</accession>
<feature type="chain" id="PRO_5036976359" evidence="5">
    <location>
        <begin position="19"/>
        <end position="392"/>
    </location>
</feature>
<protein>
    <submittedName>
        <fullName evidence="7">AhpC/TSA family protein</fullName>
    </submittedName>
</protein>
<reference evidence="7" key="1">
    <citation type="submission" date="2020-09" db="EMBL/GenBank/DDBJ databases">
        <title>Novel species of Mucilaginibacter isolated from a glacier on the Tibetan Plateau.</title>
        <authorList>
            <person name="Liu Q."/>
            <person name="Xin Y.-H."/>
        </authorList>
    </citation>
    <scope>NUCLEOTIDE SEQUENCE</scope>
    <source>
        <strain evidence="7">ZB1P21</strain>
    </source>
</reference>
<keyword evidence="8" id="KW-1185">Reference proteome</keyword>
<keyword evidence="4" id="KW-0676">Redox-active center</keyword>
<dbReference type="GO" id="GO:0016491">
    <property type="term" value="F:oxidoreductase activity"/>
    <property type="evidence" value="ECO:0007669"/>
    <property type="project" value="InterPro"/>
</dbReference>
<dbReference type="AlphaFoldDB" id="A0A926S1I6"/>
<keyword evidence="2" id="KW-0201">Cytochrome c-type biogenesis</keyword>
<evidence type="ECO:0000256" key="2">
    <source>
        <dbReference type="ARBA" id="ARBA00022748"/>
    </source>
</evidence>
<dbReference type="RefSeq" id="WP_191162157.1">
    <property type="nucleotide sequence ID" value="NZ_JACWMX010000002.1"/>
</dbReference>
<dbReference type="EMBL" id="JACWMX010000002">
    <property type="protein sequence ID" value="MBD1392847.1"/>
    <property type="molecule type" value="Genomic_DNA"/>
</dbReference>
<evidence type="ECO:0000256" key="1">
    <source>
        <dbReference type="ARBA" id="ARBA00004196"/>
    </source>
</evidence>
<dbReference type="PANTHER" id="PTHR42852">
    <property type="entry name" value="THIOL:DISULFIDE INTERCHANGE PROTEIN DSBE"/>
    <property type="match status" value="1"/>
</dbReference>
<evidence type="ECO:0000313" key="8">
    <source>
        <dbReference type="Proteomes" id="UP000619078"/>
    </source>
</evidence>
<dbReference type="InterPro" id="IPR025380">
    <property type="entry name" value="DUF4369"/>
</dbReference>
<dbReference type="Pfam" id="PF14289">
    <property type="entry name" value="DUF4369"/>
    <property type="match status" value="1"/>
</dbReference>
<dbReference type="GO" id="GO:0017004">
    <property type="term" value="P:cytochrome complex assembly"/>
    <property type="evidence" value="ECO:0007669"/>
    <property type="project" value="UniProtKB-KW"/>
</dbReference>